<dbReference type="SUPFAM" id="SSF56112">
    <property type="entry name" value="Protein kinase-like (PK-like)"/>
    <property type="match status" value="1"/>
</dbReference>
<reference evidence="2 3" key="1">
    <citation type="submission" date="2019-12" db="EMBL/GenBank/DDBJ databases">
        <title>Halocatena pleomorpha gen. nov. sp. nov., an extremely halophilic archaeon of family Halobacteriaceae isolated from saltpan soil.</title>
        <authorList>
            <person name="Pal Y."/>
            <person name="Verma A."/>
            <person name="Krishnamurthi S."/>
            <person name="Kumar P."/>
        </authorList>
    </citation>
    <scope>NUCLEOTIDE SEQUENCE [LARGE SCALE GENOMIC DNA]</scope>
    <source>
        <strain evidence="2 3">JCM 16495</strain>
    </source>
</reference>
<evidence type="ECO:0000313" key="2">
    <source>
        <dbReference type="EMBL" id="MWG32986.1"/>
    </source>
</evidence>
<dbReference type="Proteomes" id="UP000451471">
    <property type="component" value="Unassembled WGS sequence"/>
</dbReference>
<proteinExistence type="predicted"/>
<evidence type="ECO:0000259" key="1">
    <source>
        <dbReference type="Pfam" id="PF01636"/>
    </source>
</evidence>
<dbReference type="AlphaFoldDB" id="A0A6B0GDJ7"/>
<dbReference type="InterPro" id="IPR011009">
    <property type="entry name" value="Kinase-like_dom_sf"/>
</dbReference>
<feature type="domain" description="Aminoglycoside phosphotransferase" evidence="1">
    <location>
        <begin position="27"/>
        <end position="262"/>
    </location>
</feature>
<sequence length="317" mass="34906">MDDRVETALSRAFPDRAVTDVGTTGPSWNHLNETVRVTFAAADPVYLKVTSDDAARIARERAVVEYVGANRALPVPTVLACDTDGTVPYLVTEPVDGPTLVEPWSEATDDERATLARQVGTSLARLHEGRFGQAGHVLGGDADGLDLDTAPWSDVLTDWVAWYRGYSPSERFDHHFDAVLDAVEATREALDAAPAALLHTDTATPNCFVGAEGVGFLDWEIALVGDPAWDLTRGRHYLVGVRDDAPERVVEAFFDGYRETADGLPTGYHERVPVYRAVWLLSWSGFFENYLDFVEESPAELARWVETTMEHRLADLA</sequence>
<evidence type="ECO:0000313" key="3">
    <source>
        <dbReference type="Proteomes" id="UP000451471"/>
    </source>
</evidence>
<dbReference type="InterPro" id="IPR051678">
    <property type="entry name" value="AGP_Transferase"/>
</dbReference>
<dbReference type="OrthoDB" id="350437at2157"/>
<dbReference type="PANTHER" id="PTHR21310:SF15">
    <property type="entry name" value="AMINOGLYCOSIDE PHOSPHOTRANSFERASE DOMAIN-CONTAINING PROTEIN"/>
    <property type="match status" value="1"/>
</dbReference>
<dbReference type="InterPro" id="IPR002575">
    <property type="entry name" value="Aminoglycoside_PTrfase"/>
</dbReference>
<protein>
    <submittedName>
        <fullName evidence="2">Phosphotransferase</fullName>
    </submittedName>
</protein>
<dbReference type="Pfam" id="PF01636">
    <property type="entry name" value="APH"/>
    <property type="match status" value="1"/>
</dbReference>
<keyword evidence="2" id="KW-0808">Transferase</keyword>
<dbReference type="PANTHER" id="PTHR21310">
    <property type="entry name" value="AMINOGLYCOSIDE PHOSPHOTRANSFERASE-RELATED-RELATED"/>
    <property type="match status" value="1"/>
</dbReference>
<keyword evidence="3" id="KW-1185">Reference proteome</keyword>
<dbReference type="EMBL" id="WSZK01000001">
    <property type="protein sequence ID" value="MWG32986.1"/>
    <property type="molecule type" value="Genomic_DNA"/>
</dbReference>
<organism evidence="2 3">
    <name type="scientific">Halomarina oriensis</name>
    <dbReference type="NCBI Taxonomy" id="671145"/>
    <lineage>
        <taxon>Archaea</taxon>
        <taxon>Methanobacteriati</taxon>
        <taxon>Methanobacteriota</taxon>
        <taxon>Stenosarchaea group</taxon>
        <taxon>Halobacteria</taxon>
        <taxon>Halobacteriales</taxon>
        <taxon>Natronomonadaceae</taxon>
        <taxon>Halomarina</taxon>
    </lineage>
</organism>
<comment type="caution">
    <text evidence="2">The sequence shown here is derived from an EMBL/GenBank/DDBJ whole genome shotgun (WGS) entry which is preliminary data.</text>
</comment>
<dbReference type="RefSeq" id="WP_158202712.1">
    <property type="nucleotide sequence ID" value="NZ_WSZK01000001.1"/>
</dbReference>
<gene>
    <name evidence="2" type="ORF">GQS65_00510</name>
</gene>
<name>A0A6B0GDJ7_9EURY</name>
<dbReference type="GO" id="GO:0016740">
    <property type="term" value="F:transferase activity"/>
    <property type="evidence" value="ECO:0007669"/>
    <property type="project" value="UniProtKB-KW"/>
</dbReference>
<accession>A0A6B0GDJ7</accession>
<dbReference type="Gene3D" id="3.90.1200.10">
    <property type="match status" value="1"/>
</dbReference>